<protein>
    <submittedName>
        <fullName evidence="2">Uncharacterized protein</fullName>
    </submittedName>
</protein>
<evidence type="ECO:0000313" key="2">
    <source>
        <dbReference type="EMBL" id="ODQ74505.1"/>
    </source>
</evidence>
<name>A0A1E3Q9Y5_LIPST</name>
<feature type="region of interest" description="Disordered" evidence="1">
    <location>
        <begin position="1"/>
        <end position="23"/>
    </location>
</feature>
<sequence length="119" mass="13616">MTKETNTTKTANQGGPQTDRPQTNWRNILTVVFDWQVNSQYIHDMLTATIKAIASIQLHIWVYVDTNKHDIGQLAFSAHLISEVIPVMMREAIGARNCLEYLDWRIIVNHSFHGRTGPL</sequence>
<evidence type="ECO:0000313" key="3">
    <source>
        <dbReference type="Proteomes" id="UP000094385"/>
    </source>
</evidence>
<dbReference type="AlphaFoldDB" id="A0A1E3Q9Y5"/>
<dbReference type="EMBL" id="KV454292">
    <property type="protein sequence ID" value="ODQ74505.1"/>
    <property type="molecule type" value="Genomic_DNA"/>
</dbReference>
<accession>A0A1E3Q9Y5</accession>
<organism evidence="2 3">
    <name type="scientific">Lipomyces starkeyi NRRL Y-11557</name>
    <dbReference type="NCBI Taxonomy" id="675824"/>
    <lineage>
        <taxon>Eukaryota</taxon>
        <taxon>Fungi</taxon>
        <taxon>Dikarya</taxon>
        <taxon>Ascomycota</taxon>
        <taxon>Saccharomycotina</taxon>
        <taxon>Lipomycetes</taxon>
        <taxon>Lipomycetales</taxon>
        <taxon>Lipomycetaceae</taxon>
        <taxon>Lipomyces</taxon>
    </lineage>
</organism>
<evidence type="ECO:0000256" key="1">
    <source>
        <dbReference type="SAM" id="MobiDB-lite"/>
    </source>
</evidence>
<keyword evidence="3" id="KW-1185">Reference proteome</keyword>
<reference evidence="2 3" key="1">
    <citation type="journal article" date="2016" name="Proc. Natl. Acad. Sci. U.S.A.">
        <title>Comparative genomics of biotechnologically important yeasts.</title>
        <authorList>
            <person name="Riley R."/>
            <person name="Haridas S."/>
            <person name="Wolfe K.H."/>
            <person name="Lopes M.R."/>
            <person name="Hittinger C.T."/>
            <person name="Goeker M."/>
            <person name="Salamov A.A."/>
            <person name="Wisecaver J.H."/>
            <person name="Long T.M."/>
            <person name="Calvey C.H."/>
            <person name="Aerts A.L."/>
            <person name="Barry K.W."/>
            <person name="Choi C."/>
            <person name="Clum A."/>
            <person name="Coughlan A.Y."/>
            <person name="Deshpande S."/>
            <person name="Douglass A.P."/>
            <person name="Hanson S.J."/>
            <person name="Klenk H.-P."/>
            <person name="LaButti K.M."/>
            <person name="Lapidus A."/>
            <person name="Lindquist E.A."/>
            <person name="Lipzen A.M."/>
            <person name="Meier-Kolthoff J.P."/>
            <person name="Ohm R.A."/>
            <person name="Otillar R.P."/>
            <person name="Pangilinan J.L."/>
            <person name="Peng Y."/>
            <person name="Rokas A."/>
            <person name="Rosa C.A."/>
            <person name="Scheuner C."/>
            <person name="Sibirny A.A."/>
            <person name="Slot J.C."/>
            <person name="Stielow J.B."/>
            <person name="Sun H."/>
            <person name="Kurtzman C.P."/>
            <person name="Blackwell M."/>
            <person name="Grigoriev I.V."/>
            <person name="Jeffries T.W."/>
        </authorList>
    </citation>
    <scope>NUCLEOTIDE SEQUENCE [LARGE SCALE GENOMIC DNA]</scope>
    <source>
        <strain evidence="2 3">NRRL Y-11557</strain>
    </source>
</reference>
<gene>
    <name evidence="2" type="ORF">LIPSTDRAFT_256180</name>
</gene>
<dbReference type="Proteomes" id="UP000094385">
    <property type="component" value="Unassembled WGS sequence"/>
</dbReference>
<proteinExistence type="predicted"/>